<evidence type="ECO:0000256" key="3">
    <source>
        <dbReference type="ARBA" id="ARBA00023136"/>
    </source>
</evidence>
<gene>
    <name evidence="6" type="ORF">AUP44_25175</name>
</gene>
<dbReference type="InterPro" id="IPR050327">
    <property type="entry name" value="Proton-linked_MCT"/>
</dbReference>
<dbReference type="PROSITE" id="PS51257">
    <property type="entry name" value="PROKAR_LIPOPROTEIN"/>
    <property type="match status" value="1"/>
</dbReference>
<dbReference type="SUPFAM" id="SSF103473">
    <property type="entry name" value="MFS general substrate transporter"/>
    <property type="match status" value="1"/>
</dbReference>
<dbReference type="Pfam" id="PF07690">
    <property type="entry name" value="MFS_1"/>
    <property type="match status" value="1"/>
</dbReference>
<keyword evidence="2 4" id="KW-1133">Transmembrane helix</keyword>
<evidence type="ECO:0000259" key="5">
    <source>
        <dbReference type="PROSITE" id="PS50850"/>
    </source>
</evidence>
<sequence>MSVARGTAGGVSRGGDDGRMPRSLALIVISAGCILALSMGVRQSLGLYLTPVSEAIGTGREAYALSLGLMNLMWGLFAPLAGVLADKRGPMAVGLAGGALYAVGVVWLAFSGSELELAGAGILIGIGLSGAGFTVILGAVGRAAPERFRASALALASLGSSLGQFVALPYAHGLTDAAGWWWSLVILGITSALMVPLALGLMGASKAGDLIVSRQTLGEAVREAFSTPGFWLLNAGFFVCGFHLAFISVHLPAYAADRGLEPWVATAALTAVGLGNIFGTYGFAKLGTVIQKKDALALLYTIRAFIFLGFLLLPLSPTLVITMSFLLGLTWLGTVPLTSGLVAHMFGPVYLSTLFGLVFMGHQVGGFLGSWLAGRIFDMVGSYDPVWWLSVGLGLISALLHILIRERPVERLRAAAATA</sequence>
<dbReference type="Proteomes" id="UP000075787">
    <property type="component" value="Unassembled WGS sequence"/>
</dbReference>
<evidence type="ECO:0000313" key="7">
    <source>
        <dbReference type="Proteomes" id="UP000075787"/>
    </source>
</evidence>
<dbReference type="InterPro" id="IPR020846">
    <property type="entry name" value="MFS_dom"/>
</dbReference>
<feature type="transmembrane region" description="Helical" evidence="4">
    <location>
        <begin position="152"/>
        <end position="173"/>
    </location>
</feature>
<proteinExistence type="predicted"/>
<feature type="transmembrane region" description="Helical" evidence="4">
    <location>
        <begin position="319"/>
        <end position="342"/>
    </location>
</feature>
<feature type="transmembrane region" description="Helical" evidence="4">
    <location>
        <begin position="92"/>
        <end position="111"/>
    </location>
</feature>
<dbReference type="GO" id="GO:0022857">
    <property type="term" value="F:transmembrane transporter activity"/>
    <property type="evidence" value="ECO:0007669"/>
    <property type="project" value="InterPro"/>
</dbReference>
<evidence type="ECO:0000256" key="1">
    <source>
        <dbReference type="ARBA" id="ARBA00022692"/>
    </source>
</evidence>
<evidence type="ECO:0000256" key="4">
    <source>
        <dbReference type="SAM" id="Phobius"/>
    </source>
</evidence>
<dbReference type="PANTHER" id="PTHR11360">
    <property type="entry name" value="MONOCARBOXYLATE TRANSPORTER"/>
    <property type="match status" value="1"/>
</dbReference>
<feature type="transmembrane region" description="Helical" evidence="4">
    <location>
        <begin position="295"/>
        <end position="313"/>
    </location>
</feature>
<dbReference type="InterPro" id="IPR011701">
    <property type="entry name" value="MFS"/>
</dbReference>
<feature type="transmembrane region" description="Helical" evidence="4">
    <location>
        <begin position="385"/>
        <end position="404"/>
    </location>
</feature>
<name>A0A162LDI0_9PROT</name>
<feature type="domain" description="Major facilitator superfamily (MFS) profile" evidence="5">
    <location>
        <begin position="24"/>
        <end position="409"/>
    </location>
</feature>
<reference evidence="6 7" key="1">
    <citation type="submission" date="2015-12" db="EMBL/GenBank/DDBJ databases">
        <title>Genome sequence of Tistrella mobilis MCCC 1A02139.</title>
        <authorList>
            <person name="Lu L."/>
            <person name="Lai Q."/>
            <person name="Shao Z."/>
            <person name="Qian P."/>
        </authorList>
    </citation>
    <scope>NUCLEOTIDE SEQUENCE [LARGE SCALE GENOMIC DNA]</scope>
    <source>
        <strain evidence="6 7">MCCC 1A02139</strain>
    </source>
</reference>
<feature type="transmembrane region" description="Helical" evidence="4">
    <location>
        <begin position="117"/>
        <end position="140"/>
    </location>
</feature>
<dbReference type="InterPro" id="IPR036259">
    <property type="entry name" value="MFS_trans_sf"/>
</dbReference>
<dbReference type="AlphaFoldDB" id="A0A162LDI0"/>
<dbReference type="Gene3D" id="1.20.1250.20">
    <property type="entry name" value="MFS general substrate transporter like domains"/>
    <property type="match status" value="1"/>
</dbReference>
<organism evidence="6 7">
    <name type="scientific">Tistrella mobilis</name>
    <dbReference type="NCBI Taxonomy" id="171437"/>
    <lineage>
        <taxon>Bacteria</taxon>
        <taxon>Pseudomonadati</taxon>
        <taxon>Pseudomonadota</taxon>
        <taxon>Alphaproteobacteria</taxon>
        <taxon>Geminicoccales</taxon>
        <taxon>Geminicoccaceae</taxon>
        <taxon>Tistrella</taxon>
    </lineage>
</organism>
<protein>
    <recommendedName>
        <fullName evidence="5">Major facilitator superfamily (MFS) profile domain-containing protein</fullName>
    </recommendedName>
</protein>
<dbReference type="EMBL" id="LPZR01000088">
    <property type="protein sequence ID" value="KYO54450.1"/>
    <property type="molecule type" value="Genomic_DNA"/>
</dbReference>
<dbReference type="GeneID" id="97242519"/>
<keyword evidence="3 4" id="KW-0472">Membrane</keyword>
<dbReference type="PANTHER" id="PTHR11360:SF284">
    <property type="entry name" value="EG:103B4.3 PROTEIN-RELATED"/>
    <property type="match status" value="1"/>
</dbReference>
<dbReference type="PROSITE" id="PS50850">
    <property type="entry name" value="MFS"/>
    <property type="match status" value="1"/>
</dbReference>
<comment type="caution">
    <text evidence="6">The sequence shown here is derived from an EMBL/GenBank/DDBJ whole genome shotgun (WGS) entry which is preliminary data.</text>
</comment>
<evidence type="ECO:0000256" key="2">
    <source>
        <dbReference type="ARBA" id="ARBA00022989"/>
    </source>
</evidence>
<evidence type="ECO:0000313" key="6">
    <source>
        <dbReference type="EMBL" id="KYO54450.1"/>
    </source>
</evidence>
<keyword evidence="1 4" id="KW-0812">Transmembrane</keyword>
<accession>A0A162LDI0</accession>
<dbReference type="CDD" id="cd17355">
    <property type="entry name" value="MFS_YcxA_like"/>
    <property type="match status" value="1"/>
</dbReference>
<feature type="transmembrane region" description="Helical" evidence="4">
    <location>
        <begin position="263"/>
        <end position="283"/>
    </location>
</feature>
<feature type="transmembrane region" description="Helical" evidence="4">
    <location>
        <begin position="349"/>
        <end position="373"/>
    </location>
</feature>
<feature type="transmembrane region" description="Helical" evidence="4">
    <location>
        <begin position="179"/>
        <end position="204"/>
    </location>
</feature>
<feature type="transmembrane region" description="Helical" evidence="4">
    <location>
        <begin position="230"/>
        <end position="251"/>
    </location>
</feature>
<dbReference type="RefSeq" id="WP_062763013.1">
    <property type="nucleotide sequence ID" value="NZ_CP121045.1"/>
</dbReference>
<feature type="transmembrane region" description="Helical" evidence="4">
    <location>
        <begin position="23"/>
        <end position="42"/>
    </location>
</feature>
<feature type="transmembrane region" description="Helical" evidence="4">
    <location>
        <begin position="62"/>
        <end position="85"/>
    </location>
</feature>